<accession>A0AAD6TSR6</accession>
<keyword evidence="4" id="KW-1185">Reference proteome</keyword>
<evidence type="ECO:0000256" key="2">
    <source>
        <dbReference type="SAM" id="Phobius"/>
    </source>
</evidence>
<dbReference type="Gene3D" id="3.60.130.30">
    <property type="match status" value="1"/>
</dbReference>
<feature type="transmembrane region" description="Helical" evidence="2">
    <location>
        <begin position="219"/>
        <end position="236"/>
    </location>
</feature>
<dbReference type="Proteomes" id="UP001222325">
    <property type="component" value="Unassembled WGS sequence"/>
</dbReference>
<dbReference type="EMBL" id="JARJCN010000067">
    <property type="protein sequence ID" value="KAJ7078269.1"/>
    <property type="molecule type" value="Genomic_DNA"/>
</dbReference>
<sequence length="368" mass="40286">MVAQLASKRRRRDKRLQAAADSLSVGAIRKSVAQRHVHTALGHAVQVDVDAAELAHSRPGWIGMRSAETQHANGMGGRVYTREEIESLTGAKGLRYINWLGQTSIPLVDSKGRIIAVLGGMPCDLAGWKLVTDAAADLFAQREPYPSISRGLSHGGGQTEPGELCNNEANTALTNDFLADQAFKRLAGFANCLFSLFAPLLFAFYQAQMGLIAAWRPNLHWNFVGSVFAACTFNFGPHAITVPHLDFGNLAWGWCAITALGDFNPDLGGHLILWDLKLVIRFPPGSTILIPSAIIRHSNVPVLAHEQRFSFTQYTAGGLFRWIRNGFQTDEAWEKSASRDTKQARASEGSKRWEQGVAMFSTVDSLKS</sequence>
<reference evidence="3" key="1">
    <citation type="submission" date="2023-03" db="EMBL/GenBank/DDBJ databases">
        <title>Massive genome expansion in bonnet fungi (Mycena s.s.) driven by repeated elements and novel gene families across ecological guilds.</title>
        <authorList>
            <consortium name="Lawrence Berkeley National Laboratory"/>
            <person name="Harder C.B."/>
            <person name="Miyauchi S."/>
            <person name="Viragh M."/>
            <person name="Kuo A."/>
            <person name="Thoen E."/>
            <person name="Andreopoulos B."/>
            <person name="Lu D."/>
            <person name="Skrede I."/>
            <person name="Drula E."/>
            <person name="Henrissat B."/>
            <person name="Morin E."/>
            <person name="Kohler A."/>
            <person name="Barry K."/>
            <person name="LaButti K."/>
            <person name="Morin E."/>
            <person name="Salamov A."/>
            <person name="Lipzen A."/>
            <person name="Mereny Z."/>
            <person name="Hegedus B."/>
            <person name="Baldrian P."/>
            <person name="Stursova M."/>
            <person name="Weitz H."/>
            <person name="Taylor A."/>
            <person name="Grigoriev I.V."/>
            <person name="Nagy L.G."/>
            <person name="Martin F."/>
            <person name="Kauserud H."/>
        </authorList>
    </citation>
    <scope>NUCLEOTIDE SEQUENCE</scope>
    <source>
        <strain evidence="3">CBHHK173m</strain>
    </source>
</reference>
<evidence type="ECO:0000313" key="4">
    <source>
        <dbReference type="Proteomes" id="UP001222325"/>
    </source>
</evidence>
<gene>
    <name evidence="3" type="ORF">B0H15DRAFT_804874</name>
</gene>
<dbReference type="AlphaFoldDB" id="A0AAD6TSR6"/>
<proteinExistence type="predicted"/>
<evidence type="ECO:0000256" key="1">
    <source>
        <dbReference type="SAM" id="MobiDB-lite"/>
    </source>
</evidence>
<feature type="transmembrane region" description="Helical" evidence="2">
    <location>
        <begin position="186"/>
        <end position="207"/>
    </location>
</feature>
<feature type="region of interest" description="Disordered" evidence="1">
    <location>
        <begin position="334"/>
        <end position="353"/>
    </location>
</feature>
<comment type="caution">
    <text evidence="3">The sequence shown here is derived from an EMBL/GenBank/DDBJ whole genome shotgun (WGS) entry which is preliminary data.</text>
</comment>
<keyword evidence="2" id="KW-1133">Transmembrane helix</keyword>
<name>A0AAD6TSR6_9AGAR</name>
<evidence type="ECO:0000313" key="3">
    <source>
        <dbReference type="EMBL" id="KAJ7078269.1"/>
    </source>
</evidence>
<keyword evidence="2" id="KW-0812">Transmembrane</keyword>
<protein>
    <submittedName>
        <fullName evidence="3">Uncharacterized protein</fullName>
    </submittedName>
</protein>
<keyword evidence="2" id="KW-0472">Membrane</keyword>
<organism evidence="3 4">
    <name type="scientific">Mycena belliarum</name>
    <dbReference type="NCBI Taxonomy" id="1033014"/>
    <lineage>
        <taxon>Eukaryota</taxon>
        <taxon>Fungi</taxon>
        <taxon>Dikarya</taxon>
        <taxon>Basidiomycota</taxon>
        <taxon>Agaricomycotina</taxon>
        <taxon>Agaricomycetes</taxon>
        <taxon>Agaricomycetidae</taxon>
        <taxon>Agaricales</taxon>
        <taxon>Marasmiineae</taxon>
        <taxon>Mycenaceae</taxon>
        <taxon>Mycena</taxon>
    </lineage>
</organism>